<accession>A0ABS7XVC5</accession>
<feature type="signal peptide" evidence="1">
    <location>
        <begin position="1"/>
        <end position="22"/>
    </location>
</feature>
<reference evidence="3" key="1">
    <citation type="submission" date="2023-07" db="EMBL/GenBank/DDBJ databases">
        <authorList>
            <person name="Yue Y."/>
        </authorList>
    </citation>
    <scope>NUCLEOTIDE SEQUENCE [LARGE SCALE GENOMIC DNA]</scope>
    <source>
        <strain evidence="3">D23</strain>
    </source>
</reference>
<keyword evidence="1" id="KW-0732">Signal</keyword>
<comment type="caution">
    <text evidence="2">The sequence shown here is derived from an EMBL/GenBank/DDBJ whole genome shotgun (WGS) entry which is preliminary data.</text>
</comment>
<dbReference type="Gene3D" id="3.10.450.50">
    <property type="match status" value="1"/>
</dbReference>
<name>A0ABS7XVC5_9FLAO</name>
<evidence type="ECO:0000313" key="3">
    <source>
        <dbReference type="Proteomes" id="UP001198901"/>
    </source>
</evidence>
<sequence>MKIVKTTLVLLCFILFNQLSFSQDDTPSYKEMVVDNPTAEADMKVVGDYVNALINNKMSVAESLLHEKYMSYGPAANDSVAKQESMKNWMEAHKVRTNQSIGFVSQTFKVTQGELAGHWVSQWGTYSFTQDGKDIEIPYQLTARVADGKIISSTTYFDNMAVVEKLGYTITPPKED</sequence>
<feature type="chain" id="PRO_5045444764" description="Nuclear transport factor 2 family protein" evidence="1">
    <location>
        <begin position="23"/>
        <end position="176"/>
    </location>
</feature>
<evidence type="ECO:0000313" key="2">
    <source>
        <dbReference type="EMBL" id="MCA0133439.1"/>
    </source>
</evidence>
<dbReference type="SUPFAM" id="SSF54427">
    <property type="entry name" value="NTF2-like"/>
    <property type="match status" value="1"/>
</dbReference>
<protein>
    <recommendedName>
        <fullName evidence="4">Nuclear transport factor 2 family protein</fullName>
    </recommendedName>
</protein>
<proteinExistence type="predicted"/>
<gene>
    <name evidence="2" type="ORF">LBU54_12660</name>
</gene>
<dbReference type="Proteomes" id="UP001198901">
    <property type="component" value="Unassembled WGS sequence"/>
</dbReference>
<evidence type="ECO:0000256" key="1">
    <source>
        <dbReference type="SAM" id="SignalP"/>
    </source>
</evidence>
<dbReference type="RefSeq" id="WP_224530380.1">
    <property type="nucleotide sequence ID" value="NZ_JAIUJR010000009.1"/>
</dbReference>
<evidence type="ECO:0008006" key="4">
    <source>
        <dbReference type="Google" id="ProtNLM"/>
    </source>
</evidence>
<organism evidence="2 3">
    <name type="scientific">Winogradskyella alexanderae</name>
    <dbReference type="NCBI Taxonomy" id="2877123"/>
    <lineage>
        <taxon>Bacteria</taxon>
        <taxon>Pseudomonadati</taxon>
        <taxon>Bacteroidota</taxon>
        <taxon>Flavobacteriia</taxon>
        <taxon>Flavobacteriales</taxon>
        <taxon>Flavobacteriaceae</taxon>
        <taxon>Winogradskyella</taxon>
    </lineage>
</organism>
<dbReference type="EMBL" id="JAIUJR010000009">
    <property type="protein sequence ID" value="MCA0133439.1"/>
    <property type="molecule type" value="Genomic_DNA"/>
</dbReference>
<dbReference type="InterPro" id="IPR032710">
    <property type="entry name" value="NTF2-like_dom_sf"/>
</dbReference>
<keyword evidence="3" id="KW-1185">Reference proteome</keyword>